<evidence type="ECO:0000259" key="2">
    <source>
        <dbReference type="Pfam" id="PF00535"/>
    </source>
</evidence>
<evidence type="ECO:0000313" key="4">
    <source>
        <dbReference type="Proteomes" id="UP001204953"/>
    </source>
</evidence>
<dbReference type="InterPro" id="IPR011990">
    <property type="entry name" value="TPR-like_helical_dom_sf"/>
</dbReference>
<dbReference type="SUPFAM" id="SSF48452">
    <property type="entry name" value="TPR-like"/>
    <property type="match status" value="1"/>
</dbReference>
<dbReference type="PANTHER" id="PTHR43630">
    <property type="entry name" value="POLY-BETA-1,6-N-ACETYL-D-GLUCOSAMINE SYNTHASE"/>
    <property type="match status" value="1"/>
</dbReference>
<accession>A0AAE3KQN1</accession>
<dbReference type="EMBL" id="JAMZMM010000018">
    <property type="protein sequence ID" value="MCP2727547.1"/>
    <property type="molecule type" value="Genomic_DNA"/>
</dbReference>
<name>A0AAE3KQN1_9CYAN</name>
<evidence type="ECO:0000313" key="3">
    <source>
        <dbReference type="EMBL" id="MCP2727547.1"/>
    </source>
</evidence>
<dbReference type="Pfam" id="PF13181">
    <property type="entry name" value="TPR_8"/>
    <property type="match status" value="1"/>
</dbReference>
<organism evidence="3 4">
    <name type="scientific">Limnofasciculus baicalensis BBK-W-15</name>
    <dbReference type="NCBI Taxonomy" id="2699891"/>
    <lineage>
        <taxon>Bacteria</taxon>
        <taxon>Bacillati</taxon>
        <taxon>Cyanobacteriota</taxon>
        <taxon>Cyanophyceae</taxon>
        <taxon>Coleofasciculales</taxon>
        <taxon>Coleofasciculaceae</taxon>
        <taxon>Limnofasciculus</taxon>
        <taxon>Limnofasciculus baicalensis</taxon>
    </lineage>
</organism>
<dbReference type="Gene3D" id="3.90.550.10">
    <property type="entry name" value="Spore Coat Polysaccharide Biosynthesis Protein SpsA, Chain A"/>
    <property type="match status" value="1"/>
</dbReference>
<dbReference type="Pfam" id="PF00535">
    <property type="entry name" value="Glycos_transf_2"/>
    <property type="match status" value="1"/>
</dbReference>
<sequence length="411" mass="45807">MKLSLCTIVKNEEKSLPRVLDSVKTLVDEMVIIDTGSTDRTVEIAKDYGARVYYFNWCNDFSVARNYGLQYVKGNWVLVLDADEVLTPEIVPEIKRVIECDAVGGRSHRNALLEGSRYLVVNLIRREVGASQSPYSLVSRLFRRHREIRFSRPYHAMVDDSVQSLLQREPHWQVISLPNVAINHYGYKPEAIAALDKYNRAQIAMEGFLANHPNDGYVCSKLGALYIAIGEVSQGIELLERGLTDPHVEGSVLFELHYHLGNACTRENNFNSAAEHYQAAIQQPILPHLKLGAYNNLGGLLLRVGDLVTAKMAYQMALEIDPSFAVGHNNLGMTLKAMGQLTDAIASYQQAIKLNPDYADAYQNLGVVLLKIGKIPESLSAFTQAIALHSVHNQAEAQRLDQGLKDMGFLV</sequence>
<dbReference type="PANTHER" id="PTHR43630:SF2">
    <property type="entry name" value="GLYCOSYLTRANSFERASE"/>
    <property type="match status" value="1"/>
</dbReference>
<feature type="repeat" description="TPR" evidence="1">
    <location>
        <begin position="325"/>
        <end position="358"/>
    </location>
</feature>
<reference evidence="3" key="1">
    <citation type="submission" date="2022-06" db="EMBL/GenBank/DDBJ databases">
        <title>New cyanobacteria of genus Symplocastrum in benthos of Lake Baikal.</title>
        <authorList>
            <person name="Sorokovikova E."/>
            <person name="Tikhonova I."/>
            <person name="Krasnopeev A."/>
            <person name="Evseev P."/>
            <person name="Gladkikh A."/>
            <person name="Belykh O."/>
        </authorList>
    </citation>
    <scope>NUCLEOTIDE SEQUENCE</scope>
    <source>
        <strain evidence="3">BBK-W-15</strain>
    </source>
</reference>
<dbReference type="PROSITE" id="PS50293">
    <property type="entry name" value="TPR_REGION"/>
    <property type="match status" value="1"/>
</dbReference>
<keyword evidence="1" id="KW-0802">TPR repeat</keyword>
<gene>
    <name evidence="3" type="ORF">NJ959_03535</name>
</gene>
<feature type="repeat" description="TPR" evidence="1">
    <location>
        <begin position="359"/>
        <end position="392"/>
    </location>
</feature>
<dbReference type="Proteomes" id="UP001204953">
    <property type="component" value="Unassembled WGS sequence"/>
</dbReference>
<comment type="caution">
    <text evidence="3">The sequence shown here is derived from an EMBL/GenBank/DDBJ whole genome shotgun (WGS) entry which is preliminary data.</text>
</comment>
<feature type="repeat" description="TPR" evidence="1">
    <location>
        <begin position="291"/>
        <end position="324"/>
    </location>
</feature>
<dbReference type="RefSeq" id="WP_254010359.1">
    <property type="nucleotide sequence ID" value="NZ_JAMZMM010000018.1"/>
</dbReference>
<dbReference type="InterPro" id="IPR001173">
    <property type="entry name" value="Glyco_trans_2-like"/>
</dbReference>
<keyword evidence="4" id="KW-1185">Reference proteome</keyword>
<feature type="domain" description="Glycosyltransferase 2-like" evidence="2">
    <location>
        <begin position="4"/>
        <end position="107"/>
    </location>
</feature>
<dbReference type="PROSITE" id="PS50005">
    <property type="entry name" value="TPR"/>
    <property type="match status" value="3"/>
</dbReference>
<dbReference type="AlphaFoldDB" id="A0AAE3KQN1"/>
<dbReference type="Pfam" id="PF13414">
    <property type="entry name" value="TPR_11"/>
    <property type="match status" value="1"/>
</dbReference>
<dbReference type="SUPFAM" id="SSF53448">
    <property type="entry name" value="Nucleotide-diphospho-sugar transferases"/>
    <property type="match status" value="1"/>
</dbReference>
<protein>
    <submittedName>
        <fullName evidence="3">Tetratricopeptide repeat protein</fullName>
    </submittedName>
</protein>
<dbReference type="CDD" id="cd02511">
    <property type="entry name" value="Beta4Glucosyltransferase"/>
    <property type="match status" value="1"/>
</dbReference>
<dbReference type="SMART" id="SM00028">
    <property type="entry name" value="TPR"/>
    <property type="match status" value="4"/>
</dbReference>
<dbReference type="InterPro" id="IPR019734">
    <property type="entry name" value="TPR_rpt"/>
</dbReference>
<dbReference type="InterPro" id="IPR029044">
    <property type="entry name" value="Nucleotide-diphossugar_trans"/>
</dbReference>
<dbReference type="Gene3D" id="1.25.40.10">
    <property type="entry name" value="Tetratricopeptide repeat domain"/>
    <property type="match status" value="2"/>
</dbReference>
<proteinExistence type="predicted"/>
<evidence type="ECO:0000256" key="1">
    <source>
        <dbReference type="PROSITE-ProRule" id="PRU00339"/>
    </source>
</evidence>